<evidence type="ECO:0000256" key="2">
    <source>
        <dbReference type="ARBA" id="ARBA00022692"/>
    </source>
</evidence>
<feature type="transmembrane region" description="Helical" evidence="5">
    <location>
        <begin position="414"/>
        <end position="434"/>
    </location>
</feature>
<dbReference type="HOGENOM" id="CLU_618107_0_0_6"/>
<keyword evidence="4 5" id="KW-0472">Membrane</keyword>
<dbReference type="InterPro" id="IPR007016">
    <property type="entry name" value="O-antigen_ligase-rel_domated"/>
</dbReference>
<evidence type="ECO:0000313" key="7">
    <source>
        <dbReference type="EMBL" id="AEG31704.1"/>
    </source>
</evidence>
<evidence type="ECO:0000256" key="4">
    <source>
        <dbReference type="ARBA" id="ARBA00023136"/>
    </source>
</evidence>
<dbReference type="PANTHER" id="PTHR37422">
    <property type="entry name" value="TEICHURONIC ACID BIOSYNTHESIS PROTEIN TUAE"/>
    <property type="match status" value="1"/>
</dbReference>
<keyword evidence="2 5" id="KW-0812">Transmembrane</keyword>
<feature type="transmembrane region" description="Helical" evidence="5">
    <location>
        <begin position="96"/>
        <end position="116"/>
    </location>
</feature>
<dbReference type="InterPro" id="IPR051533">
    <property type="entry name" value="WaaL-like"/>
</dbReference>
<dbReference type="RefSeq" id="WP_013835482.1">
    <property type="nucleotide sequence ID" value="NC_015581.1"/>
</dbReference>
<protein>
    <submittedName>
        <fullName evidence="7">O-antigen polymerase</fullName>
    </submittedName>
</protein>
<organism evidence="7 8">
    <name type="scientific">Thiomicrospira cyclica (strain DSM 14477 / JCM 11371 / ALM1)</name>
    <name type="common">Thioalkalimicrobium cyclicum</name>
    <dbReference type="NCBI Taxonomy" id="717773"/>
    <lineage>
        <taxon>Bacteria</taxon>
        <taxon>Pseudomonadati</taxon>
        <taxon>Pseudomonadota</taxon>
        <taxon>Gammaproteobacteria</taxon>
        <taxon>Thiotrichales</taxon>
        <taxon>Piscirickettsiaceae</taxon>
        <taxon>Thiomicrospira</taxon>
    </lineage>
</organism>
<feature type="transmembrane region" description="Helical" evidence="5">
    <location>
        <begin position="189"/>
        <end position="208"/>
    </location>
</feature>
<gene>
    <name evidence="7" type="ordered locus">Thicy_0937</name>
</gene>
<reference evidence="7 8" key="1">
    <citation type="submission" date="2011-05" db="EMBL/GenBank/DDBJ databases">
        <title>Complete sequence of Thioalkalimicrobium cyclicum ALM1.</title>
        <authorList>
            <consortium name="US DOE Joint Genome Institute"/>
            <person name="Lucas S."/>
            <person name="Han J."/>
            <person name="Lapidus A."/>
            <person name="Cheng J.-F."/>
            <person name="Goodwin L."/>
            <person name="Pitluck S."/>
            <person name="Peters L."/>
            <person name="Mikhailova N."/>
            <person name="Davenport K."/>
            <person name="Han C."/>
            <person name="Tapia R."/>
            <person name="Land M."/>
            <person name="Hauser L."/>
            <person name="Kyrpides N."/>
            <person name="Ivanova N."/>
            <person name="Pagani I."/>
            <person name="Kappler U."/>
            <person name="Woyke T."/>
        </authorList>
    </citation>
    <scope>NUCLEOTIDE SEQUENCE [LARGE SCALE GENOMIC DNA]</scope>
    <source>
        <strain evidence="8">DSM 14477 / JCM 11371 / ALM1</strain>
    </source>
</reference>
<dbReference type="GO" id="GO:0016020">
    <property type="term" value="C:membrane"/>
    <property type="evidence" value="ECO:0007669"/>
    <property type="project" value="UniProtKB-SubCell"/>
</dbReference>
<feature type="transmembrane region" description="Helical" evidence="5">
    <location>
        <begin position="163"/>
        <end position="182"/>
    </location>
</feature>
<dbReference type="EMBL" id="CP002776">
    <property type="protein sequence ID" value="AEG31704.1"/>
    <property type="molecule type" value="Genomic_DNA"/>
</dbReference>
<dbReference type="OrthoDB" id="8576060at2"/>
<feature type="domain" description="O-antigen ligase-related" evidence="6">
    <location>
        <begin position="197"/>
        <end position="362"/>
    </location>
</feature>
<sequence length="443" mass="51037">MDQKMLGLAQLQQSNLLKVFFLSFSFWIILLPGPLSFESLFLALGILAIAIYRQPLKDLKKLPWQWFLVAIVFFVALTILPIPFHQPMGDKSWMVIQRRLATILVIVYVFILFWQLRFNEHQIWVSLIIGTGAIAFYLGYEIWHLDNLSEIAKTRFGTTFTNPLRFGIYSILMAVVLMGGYIWAFKTGLWAVIFLTLALFVALSGAVMSQTRSAWLGFPEAVLGWSLFYLYYLKRNNKLSLKQILLGIVTATVLLGSAVVFNYSTIEQRVMQGKVDVENYFNGTRAGSIGQRFVMWEAAWLGFKQEPWRGIGIENARDFVTKTSRQIMQERFNENRALDFGHRHNQFIEEAYTRGIFAFLGLLATMGYLFWYFIVQIRQNKKRAQTDITQLSPWPVMGLLVTIAYFLAMQPEAILNLSAGIAHFIFLMTFLIVMSRNREGKVQ</sequence>
<feature type="transmembrane region" description="Helical" evidence="5">
    <location>
        <begin position="356"/>
        <end position="375"/>
    </location>
</feature>
<dbReference type="AlphaFoldDB" id="F6DCW8"/>
<evidence type="ECO:0000256" key="5">
    <source>
        <dbReference type="SAM" id="Phobius"/>
    </source>
</evidence>
<evidence type="ECO:0000259" key="6">
    <source>
        <dbReference type="Pfam" id="PF04932"/>
    </source>
</evidence>
<evidence type="ECO:0000256" key="1">
    <source>
        <dbReference type="ARBA" id="ARBA00004141"/>
    </source>
</evidence>
<dbReference type="Proteomes" id="UP000009232">
    <property type="component" value="Chromosome"/>
</dbReference>
<feature type="transmembrane region" description="Helical" evidence="5">
    <location>
        <begin position="387"/>
        <end position="408"/>
    </location>
</feature>
<accession>F6DCW8</accession>
<keyword evidence="3 5" id="KW-1133">Transmembrane helix</keyword>
<evidence type="ECO:0000256" key="3">
    <source>
        <dbReference type="ARBA" id="ARBA00022989"/>
    </source>
</evidence>
<dbReference type="KEGG" id="tcy:Thicy_0937"/>
<feature type="transmembrane region" description="Helical" evidence="5">
    <location>
        <begin position="123"/>
        <end position="143"/>
    </location>
</feature>
<feature type="transmembrane region" description="Helical" evidence="5">
    <location>
        <begin position="20"/>
        <end position="52"/>
    </location>
</feature>
<dbReference type="Pfam" id="PF04932">
    <property type="entry name" value="Wzy_C"/>
    <property type="match status" value="1"/>
</dbReference>
<feature type="transmembrane region" description="Helical" evidence="5">
    <location>
        <begin position="244"/>
        <end position="263"/>
    </location>
</feature>
<evidence type="ECO:0000313" key="8">
    <source>
        <dbReference type="Proteomes" id="UP000009232"/>
    </source>
</evidence>
<keyword evidence="8" id="KW-1185">Reference proteome</keyword>
<comment type="subcellular location">
    <subcellularLocation>
        <location evidence="1">Membrane</location>
        <topology evidence="1">Multi-pass membrane protein</topology>
    </subcellularLocation>
</comment>
<dbReference type="PANTHER" id="PTHR37422:SF17">
    <property type="entry name" value="O-ANTIGEN LIGASE"/>
    <property type="match status" value="1"/>
</dbReference>
<feature type="transmembrane region" description="Helical" evidence="5">
    <location>
        <begin position="214"/>
        <end position="232"/>
    </location>
</feature>
<dbReference type="eggNOG" id="COG3307">
    <property type="taxonomic scope" value="Bacteria"/>
</dbReference>
<proteinExistence type="predicted"/>
<dbReference type="STRING" id="717773.Thicy_0937"/>
<feature type="transmembrane region" description="Helical" evidence="5">
    <location>
        <begin position="64"/>
        <end position="84"/>
    </location>
</feature>
<name>F6DCW8_THICA</name>